<dbReference type="InterPro" id="IPR002909">
    <property type="entry name" value="IPT_dom"/>
</dbReference>
<evidence type="ECO:0000256" key="4">
    <source>
        <dbReference type="ARBA" id="ARBA00022475"/>
    </source>
</evidence>
<dbReference type="Gene3D" id="2.60.40.10">
    <property type="entry name" value="Immunoglobulins"/>
    <property type="match status" value="6"/>
</dbReference>
<dbReference type="InterPro" id="IPR046800">
    <property type="entry name" value="Plexin_RBD"/>
</dbReference>
<dbReference type="InterPro" id="IPR002165">
    <property type="entry name" value="Plexin_repeat"/>
</dbReference>
<dbReference type="FunFam" id="3.10.20.90:FF:000213">
    <property type="entry name" value="Plexin A4, B"/>
    <property type="match status" value="1"/>
</dbReference>
<dbReference type="SUPFAM" id="SSF101912">
    <property type="entry name" value="Sema domain"/>
    <property type="match status" value="1"/>
</dbReference>
<dbReference type="SUPFAM" id="SSF48350">
    <property type="entry name" value="GTPase activation domain, GAP"/>
    <property type="match status" value="1"/>
</dbReference>
<evidence type="ECO:0000256" key="5">
    <source>
        <dbReference type="ARBA" id="ARBA00022692"/>
    </source>
</evidence>
<evidence type="ECO:0000256" key="13">
    <source>
        <dbReference type="ARBA" id="ARBA00023170"/>
    </source>
</evidence>
<evidence type="ECO:0000256" key="10">
    <source>
        <dbReference type="ARBA" id="ARBA00022989"/>
    </source>
</evidence>
<dbReference type="SMART" id="SM00429">
    <property type="entry name" value="IPT"/>
    <property type="match status" value="4"/>
</dbReference>
<dbReference type="GO" id="GO:0008045">
    <property type="term" value="P:motor neuron axon guidance"/>
    <property type="evidence" value="ECO:0007669"/>
    <property type="project" value="TreeGrafter"/>
</dbReference>
<dbReference type="GO" id="GO:0120025">
    <property type="term" value="C:plasma membrane bounded cell projection"/>
    <property type="evidence" value="ECO:0007669"/>
    <property type="project" value="UniProtKB-ARBA"/>
</dbReference>
<protein>
    <recommendedName>
        <fullName evidence="18">Sema domain-containing protein</fullName>
    </recommendedName>
</protein>
<keyword evidence="5 16" id="KW-0812">Transmembrane</keyword>
<dbReference type="EMBL" id="JARGEI010000009">
    <property type="protein sequence ID" value="KAJ8726200.1"/>
    <property type="molecule type" value="Genomic_DNA"/>
</dbReference>
<evidence type="ECO:0000259" key="18">
    <source>
        <dbReference type="PROSITE" id="PS51004"/>
    </source>
</evidence>
<dbReference type="PANTHER" id="PTHR22625">
    <property type="entry name" value="PLEXIN"/>
    <property type="match status" value="1"/>
</dbReference>
<gene>
    <name evidence="19" type="ORF">PYW07_000898</name>
</gene>
<keyword evidence="8" id="KW-0221">Differentiation</keyword>
<evidence type="ECO:0000256" key="15">
    <source>
        <dbReference type="PROSITE-ProRule" id="PRU00352"/>
    </source>
</evidence>
<feature type="domain" description="Sema" evidence="18">
    <location>
        <begin position="1"/>
        <end position="493"/>
    </location>
</feature>
<keyword evidence="6 17" id="KW-0732">Signal</keyword>
<organism evidence="19 20">
    <name type="scientific">Mythimna separata</name>
    <name type="common">Oriental armyworm</name>
    <name type="synonym">Pseudaletia separata</name>
    <dbReference type="NCBI Taxonomy" id="271217"/>
    <lineage>
        <taxon>Eukaryota</taxon>
        <taxon>Metazoa</taxon>
        <taxon>Ecdysozoa</taxon>
        <taxon>Arthropoda</taxon>
        <taxon>Hexapoda</taxon>
        <taxon>Insecta</taxon>
        <taxon>Pterygota</taxon>
        <taxon>Neoptera</taxon>
        <taxon>Endopterygota</taxon>
        <taxon>Lepidoptera</taxon>
        <taxon>Glossata</taxon>
        <taxon>Ditrysia</taxon>
        <taxon>Noctuoidea</taxon>
        <taxon>Noctuidae</taxon>
        <taxon>Noctuinae</taxon>
        <taxon>Hadenini</taxon>
        <taxon>Mythimna</taxon>
    </lineage>
</organism>
<dbReference type="InterPro" id="IPR015943">
    <property type="entry name" value="WD40/YVTN_repeat-like_dom_sf"/>
</dbReference>
<keyword evidence="4" id="KW-1003">Cell membrane</keyword>
<dbReference type="FunFam" id="2.60.40.10:FF:000071">
    <property type="entry name" value="Plexin A2"/>
    <property type="match status" value="1"/>
</dbReference>
<dbReference type="CDD" id="cd00603">
    <property type="entry name" value="IPT_PCSR"/>
    <property type="match status" value="1"/>
</dbReference>
<keyword evidence="11 16" id="KW-0472">Membrane</keyword>
<keyword evidence="20" id="KW-1185">Reference proteome</keyword>
<dbReference type="InterPro" id="IPR014756">
    <property type="entry name" value="Ig_E-set"/>
</dbReference>
<keyword evidence="10 16" id="KW-1133">Transmembrane helix</keyword>
<dbReference type="GO" id="GO:0030334">
    <property type="term" value="P:regulation of cell migration"/>
    <property type="evidence" value="ECO:0007669"/>
    <property type="project" value="TreeGrafter"/>
</dbReference>
<dbReference type="GO" id="GO:0005886">
    <property type="term" value="C:plasma membrane"/>
    <property type="evidence" value="ECO:0007669"/>
    <property type="project" value="UniProtKB-SubCell"/>
</dbReference>
<dbReference type="SUPFAM" id="SSF81296">
    <property type="entry name" value="E set domains"/>
    <property type="match status" value="4"/>
</dbReference>
<dbReference type="Gene3D" id="1.10.506.10">
    <property type="entry name" value="GTPase Activation - p120gap, domain 1"/>
    <property type="match status" value="2"/>
</dbReference>
<dbReference type="Pfam" id="PF18020">
    <property type="entry name" value="TIG_2"/>
    <property type="match status" value="1"/>
</dbReference>
<reference evidence="19" key="1">
    <citation type="submission" date="2023-03" db="EMBL/GenBank/DDBJ databases">
        <title>Chromosome-level genomes of two armyworms, Mythimna separata and Mythimna loreyi, provide insights into the biosynthesis and reception of sex pheromones.</title>
        <authorList>
            <person name="Zhao H."/>
        </authorList>
    </citation>
    <scope>NUCLEOTIDE SEQUENCE</scope>
    <source>
        <strain evidence="19">BeijingLab</strain>
        <tissue evidence="19">Pupa</tissue>
    </source>
</reference>
<evidence type="ECO:0000256" key="7">
    <source>
        <dbReference type="ARBA" id="ARBA00022737"/>
    </source>
</evidence>
<proteinExistence type="inferred from homology"/>
<dbReference type="Gene3D" id="3.10.20.90">
    <property type="entry name" value="Phosphatidylinositol 3-kinase Catalytic Subunit, Chain A, domain 1"/>
    <property type="match status" value="1"/>
</dbReference>
<evidence type="ECO:0000256" key="6">
    <source>
        <dbReference type="ARBA" id="ARBA00022729"/>
    </source>
</evidence>
<dbReference type="FunFam" id="2.60.40.10:FF:000203">
    <property type="entry name" value="Plexin B2"/>
    <property type="match status" value="1"/>
</dbReference>
<evidence type="ECO:0000256" key="9">
    <source>
        <dbReference type="ARBA" id="ARBA00022902"/>
    </source>
</evidence>
<dbReference type="GO" id="GO:0017154">
    <property type="term" value="F:semaphorin receptor activity"/>
    <property type="evidence" value="ECO:0007669"/>
    <property type="project" value="InterPro"/>
</dbReference>
<dbReference type="InterPro" id="IPR031148">
    <property type="entry name" value="Plexin"/>
</dbReference>
<dbReference type="InterPro" id="IPR041019">
    <property type="entry name" value="TIG1_plexin"/>
</dbReference>
<dbReference type="PROSITE" id="PS51004">
    <property type="entry name" value="SEMA"/>
    <property type="match status" value="1"/>
</dbReference>
<feature type="chain" id="PRO_5042292610" description="Sema domain-containing protein" evidence="17">
    <location>
        <begin position="22"/>
        <end position="1752"/>
    </location>
</feature>
<evidence type="ECO:0000256" key="8">
    <source>
        <dbReference type="ARBA" id="ARBA00022782"/>
    </source>
</evidence>
<dbReference type="Pfam" id="PF01833">
    <property type="entry name" value="TIG"/>
    <property type="match status" value="4"/>
</dbReference>
<keyword evidence="9" id="KW-0524">Neurogenesis</keyword>
<dbReference type="Pfam" id="PF24479">
    <property type="entry name" value="PSI_PlexinA-B"/>
    <property type="match status" value="1"/>
</dbReference>
<dbReference type="GO" id="GO:0097374">
    <property type="term" value="P:sensory neuron axon guidance"/>
    <property type="evidence" value="ECO:0007669"/>
    <property type="project" value="TreeGrafter"/>
</dbReference>
<evidence type="ECO:0000256" key="16">
    <source>
        <dbReference type="SAM" id="Phobius"/>
    </source>
</evidence>
<dbReference type="FunFam" id="2.60.40.10:FF:000728">
    <property type="entry name" value="Plexin D1"/>
    <property type="match status" value="1"/>
</dbReference>
<dbReference type="Pfam" id="PF17960">
    <property type="entry name" value="TIG_plexin"/>
    <property type="match status" value="1"/>
</dbReference>
<comment type="similarity">
    <text evidence="2">Belongs to the plexin family.</text>
</comment>
<dbReference type="CDD" id="cd11236">
    <property type="entry name" value="Sema_plexin_like"/>
    <property type="match status" value="1"/>
</dbReference>
<dbReference type="InterPro" id="IPR001627">
    <property type="entry name" value="Semap_dom"/>
</dbReference>
<comment type="caution">
    <text evidence="15">Lacks conserved residue(s) required for the propagation of feature annotation.</text>
</comment>
<dbReference type="SMART" id="SM00423">
    <property type="entry name" value="PSI"/>
    <property type="match status" value="3"/>
</dbReference>
<dbReference type="Pfam" id="PF01437">
    <property type="entry name" value="PSI"/>
    <property type="match status" value="1"/>
</dbReference>
<dbReference type="InterPro" id="IPR016201">
    <property type="entry name" value="PSI"/>
</dbReference>
<evidence type="ECO:0000256" key="14">
    <source>
        <dbReference type="ARBA" id="ARBA00023180"/>
    </source>
</evidence>
<accession>A0AAD7YT96</accession>
<dbReference type="GO" id="GO:0008360">
    <property type="term" value="P:regulation of cell shape"/>
    <property type="evidence" value="ECO:0007669"/>
    <property type="project" value="TreeGrafter"/>
</dbReference>
<dbReference type="Gene3D" id="2.130.10.10">
    <property type="entry name" value="YVTN repeat-like/Quinoprotein amine dehydrogenase"/>
    <property type="match status" value="1"/>
</dbReference>
<comment type="subcellular location">
    <subcellularLocation>
        <location evidence="1">Cell membrane</location>
        <topology evidence="1">Single-pass type I membrane protein</topology>
    </subcellularLocation>
</comment>
<dbReference type="GO" id="GO:0002116">
    <property type="term" value="C:semaphorin receptor complex"/>
    <property type="evidence" value="ECO:0007669"/>
    <property type="project" value="TreeGrafter"/>
</dbReference>
<evidence type="ECO:0000256" key="2">
    <source>
        <dbReference type="ARBA" id="ARBA00010297"/>
    </source>
</evidence>
<dbReference type="InterPro" id="IPR008936">
    <property type="entry name" value="Rho_GTPase_activation_prot"/>
</dbReference>
<evidence type="ECO:0000256" key="17">
    <source>
        <dbReference type="SAM" id="SignalP"/>
    </source>
</evidence>
<dbReference type="Pfam" id="PF01403">
    <property type="entry name" value="Sema"/>
    <property type="match status" value="1"/>
</dbReference>
<evidence type="ECO:0000256" key="1">
    <source>
        <dbReference type="ARBA" id="ARBA00004251"/>
    </source>
</evidence>
<dbReference type="InterPro" id="IPR013548">
    <property type="entry name" value="Plexin_cytoplasmic_RasGAP_dom"/>
</dbReference>
<evidence type="ECO:0000313" key="19">
    <source>
        <dbReference type="EMBL" id="KAJ8726200.1"/>
    </source>
</evidence>
<keyword evidence="14" id="KW-0325">Glycoprotein</keyword>
<dbReference type="SMART" id="SM00630">
    <property type="entry name" value="Sema"/>
    <property type="match status" value="1"/>
</dbReference>
<dbReference type="PANTHER" id="PTHR22625:SF44">
    <property type="entry name" value="PLEXIN-B"/>
    <property type="match status" value="1"/>
</dbReference>
<name>A0AAD7YT96_MYTSE</name>
<dbReference type="InterPro" id="IPR041362">
    <property type="entry name" value="TIG2_plexin"/>
</dbReference>
<evidence type="ECO:0000256" key="12">
    <source>
        <dbReference type="ARBA" id="ARBA00023157"/>
    </source>
</evidence>
<comment type="caution">
    <text evidence="19">The sequence shown here is derived from an EMBL/GenBank/DDBJ whole genome shotgun (WGS) entry which is preliminary data.</text>
</comment>
<keyword evidence="3" id="KW-0217">Developmental protein</keyword>
<dbReference type="Pfam" id="PF20170">
    <property type="entry name" value="Plexin_RBD"/>
    <property type="match status" value="1"/>
</dbReference>
<dbReference type="InterPro" id="IPR013783">
    <property type="entry name" value="Ig-like_fold"/>
</dbReference>
<sequence length="1752" mass="195955">MATSITVLVITFWLRCTIVYGYEFISQYPNQPNETYHFYHLAVDRVSGQVYAGSLNWIHQLSPDLKPIHVIGTGPILDNPMCHASGCPSADIQTTRTDNVNKILVIDQESGRVIACGSVAQGSCSKYKLGDLSAKPEFVPVSVAANDADASTYAFIGPERYNSWDRSNVLYVGTTFTNNGEYRHDVPAISSRDLMTLDTAQLTFNKQSSIQIDVKYRDNFLVQYVYGFNASDYAYFLIIQKHSHLAGNEELGYVSRLARTCVNDDNYNSYTEVTLECHVREETVSGKSDVVNYNLVQDAKIAKAGANLAAQLGIETGDPVLIAIFSPSKSISNEPMTKSAICVFSLQEIEIKFNENVHMCFNGSTKARNMGYISGMISDGKCPSVGSTGNILNFCEVGLKISGLYPIKTMSVINWNDTLITSVTMSVTGLHTVAFLGTNNGILKKVLIDAEKALEYSSEAILPGQRILPDTTLSPYQKTLYVLARNSIVQIPTERCAEHGNCSSCLESNDPHCGWCSLEKRCTVQNMCQKGTQSAPRWLSQYIGQQCIDFEQILPDRISMNEVTTVQLIIRTLPELPFEAKYKCVFGNAPAIDAAVTSNGLACPTPDVKHRPKIPQNQDHVYVSLSVHSSETNKDFVSRNFAFYDCSKHTTCHSCILSEWACNWCIYDNRCTHDTSVCQRTIISGENNPTKLLNHGIGHCPRIRQYKKPILLPNNVPKELELEVENLPHLQPGHTGFQCIVSIELANMILPARVESNHYIVCDKTTYSYEEDVGEYNVSVKIVWNHKHYIDTINITLYKCEILGSHREHADCSLCITRNSIYKCTWCGNSCSYSETCLENPVTECPKPRIDMIKPLSGPIEGGTIVTIEGSNLGLRVEEVSGKVRIGDVLCEIVDFEVSVSITCRTGPSNGSAVAPVIVENDSGHTESSVLFSYKNIKLQGLYPTLGPVAGGTQLAIGGQHLNIGSTISAFLDELPCSVNTTQTSNSRLICITPKANSPRVIHTLTVGIDNANRTLYGDLFNYTADPTIMEIKPLKSFVSGGRMITVHGTNLHTIQKPLMKLYFANEVLPVNHTACTVLNEHQMECPSPAINKKYFDILQATKTQTSTPQIAMKVGFVLDNVETMHEKHFNPPRTHMVFVEDPHVYQFPNKGIKSYKGDPLVIEGENLIRASDETDVIVTIGTEPCNVTSLTMQQLLCTPPEIQPANTDENGVQISEINLPLVVVKVGKNLRFPIGYLHYELLRNYNFPPEVIAGIAGGTFFLVLIFMIVLVMYRRRSTKAEREYKRIQIQMDTLESNVRLECKLAFAELQTDMSDLAADLEHSDYAGSSLFLLFKAIKHQIEKGVVDAITHEARYSLSEEKLLKEQIDHQTITLHIVQDDFDEKVQCKVLDCDSISQVKAKILDALFKNTPFSMRPSVHEVDLEWRHGRGGHVTLQDEDVTTKTINGWRKLNTLAHYGVKESAVMSLISRQNDSFNTPYKIPCKNCTGIYCSNSHIRVYNSDITDQNVHYYHLVKPIEYQHIINKSSEHSHKAIPEIFLTRLLSTKGTVHKFVDDFFSTILTVNEVLPPAVKWLFDLFDDAARTHGIMNPEVVHAWKSNSLPLRFWVNLIKNPDFIFDINKTATVDSSLSVIAQTFMDACSLTEHRLCKDSPSNKLLFAKDLPTYREMVIRFYQSVSQLPQVTDQELSTSMQQLSVEQLNEFDTLSALKELYIYVSKYREQIILGLENKMHLAHKLDNIACTMEGDPTSIC</sequence>
<feature type="transmembrane region" description="Helical" evidence="16">
    <location>
        <begin position="1252"/>
        <end position="1274"/>
    </location>
</feature>
<dbReference type="InterPro" id="IPR036352">
    <property type="entry name" value="Semap_dom_sf"/>
</dbReference>
<dbReference type="SUPFAM" id="SSF103575">
    <property type="entry name" value="Plexin repeat"/>
    <property type="match status" value="1"/>
</dbReference>
<dbReference type="Pfam" id="PF08337">
    <property type="entry name" value="Plexin_cytopl"/>
    <property type="match status" value="1"/>
</dbReference>
<feature type="signal peptide" evidence="17">
    <location>
        <begin position="1"/>
        <end position="21"/>
    </location>
</feature>
<keyword evidence="12" id="KW-1015">Disulfide bond</keyword>
<keyword evidence="13" id="KW-0675">Receptor</keyword>
<evidence type="ECO:0000256" key="11">
    <source>
        <dbReference type="ARBA" id="ARBA00023136"/>
    </source>
</evidence>
<evidence type="ECO:0000313" key="20">
    <source>
        <dbReference type="Proteomes" id="UP001231518"/>
    </source>
</evidence>
<dbReference type="GO" id="GO:0007162">
    <property type="term" value="P:negative regulation of cell adhesion"/>
    <property type="evidence" value="ECO:0007669"/>
    <property type="project" value="TreeGrafter"/>
</dbReference>
<evidence type="ECO:0000256" key="3">
    <source>
        <dbReference type="ARBA" id="ARBA00022473"/>
    </source>
</evidence>
<keyword evidence="7" id="KW-0677">Repeat</keyword>
<dbReference type="Proteomes" id="UP001231518">
    <property type="component" value="Chromosome 10"/>
</dbReference>
<dbReference type="GO" id="GO:0050772">
    <property type="term" value="P:positive regulation of axonogenesis"/>
    <property type="evidence" value="ECO:0007669"/>
    <property type="project" value="TreeGrafter"/>
</dbReference>